<protein>
    <submittedName>
        <fullName evidence="2">Uncharacterized protein</fullName>
    </submittedName>
</protein>
<evidence type="ECO:0000313" key="2">
    <source>
        <dbReference type="EMBL" id="KAE8132928.1"/>
    </source>
</evidence>
<feature type="chain" id="PRO_5024845845" evidence="1">
    <location>
        <begin position="16"/>
        <end position="170"/>
    </location>
</feature>
<name>A0A5N6SDY7_ASPPS</name>
<sequence>MSGLFVLHLYRICVLDQGGLLNVPGGPCLNKMMVEPSAKKQYIDSQSEQVVWTIWRENPYLNTLFNRFFRQRGIFCIQVVGIPFHKKPRPKAETGRQKDDASGEARLLLARSDYYLSSILEPWHYAREIVLPSFFESMDAGGIRIGNVESLSNVLLSEDTLNGSAGHLSQ</sequence>
<dbReference type="Proteomes" id="UP000325672">
    <property type="component" value="Unassembled WGS sequence"/>
</dbReference>
<evidence type="ECO:0000313" key="3">
    <source>
        <dbReference type="Proteomes" id="UP000325672"/>
    </source>
</evidence>
<evidence type="ECO:0000256" key="1">
    <source>
        <dbReference type="SAM" id="SignalP"/>
    </source>
</evidence>
<keyword evidence="1" id="KW-0732">Signal</keyword>
<organism evidence="2 3">
    <name type="scientific">Aspergillus pseudotamarii</name>
    <dbReference type="NCBI Taxonomy" id="132259"/>
    <lineage>
        <taxon>Eukaryota</taxon>
        <taxon>Fungi</taxon>
        <taxon>Dikarya</taxon>
        <taxon>Ascomycota</taxon>
        <taxon>Pezizomycotina</taxon>
        <taxon>Eurotiomycetes</taxon>
        <taxon>Eurotiomycetidae</taxon>
        <taxon>Eurotiales</taxon>
        <taxon>Aspergillaceae</taxon>
        <taxon>Aspergillus</taxon>
        <taxon>Aspergillus subgen. Circumdati</taxon>
    </lineage>
</organism>
<gene>
    <name evidence="2" type="ORF">BDV38DRAFT_197697</name>
</gene>
<accession>A0A5N6SDY7</accession>
<dbReference type="AlphaFoldDB" id="A0A5N6SDY7"/>
<proteinExistence type="predicted"/>
<reference evidence="2 3" key="1">
    <citation type="submission" date="2019-04" db="EMBL/GenBank/DDBJ databases">
        <title>Friends and foes A comparative genomics study of 23 Aspergillus species from section Flavi.</title>
        <authorList>
            <consortium name="DOE Joint Genome Institute"/>
            <person name="Kjaerbolling I."/>
            <person name="Vesth T."/>
            <person name="Frisvad J.C."/>
            <person name="Nybo J.L."/>
            <person name="Theobald S."/>
            <person name="Kildgaard S."/>
            <person name="Isbrandt T."/>
            <person name="Kuo A."/>
            <person name="Sato A."/>
            <person name="Lyhne E.K."/>
            <person name="Kogle M.E."/>
            <person name="Wiebenga A."/>
            <person name="Kun R.S."/>
            <person name="Lubbers R.J."/>
            <person name="Makela M.R."/>
            <person name="Barry K."/>
            <person name="Chovatia M."/>
            <person name="Clum A."/>
            <person name="Daum C."/>
            <person name="Haridas S."/>
            <person name="He G."/>
            <person name="LaButti K."/>
            <person name="Lipzen A."/>
            <person name="Mondo S."/>
            <person name="Riley R."/>
            <person name="Salamov A."/>
            <person name="Simmons B.A."/>
            <person name="Magnuson J.K."/>
            <person name="Henrissat B."/>
            <person name="Mortensen U.H."/>
            <person name="Larsen T.O."/>
            <person name="Devries R.P."/>
            <person name="Grigoriev I.V."/>
            <person name="Machida M."/>
            <person name="Baker S.E."/>
            <person name="Andersen M.R."/>
        </authorList>
    </citation>
    <scope>NUCLEOTIDE SEQUENCE [LARGE SCALE GENOMIC DNA]</scope>
    <source>
        <strain evidence="2 3">CBS 117625</strain>
    </source>
</reference>
<dbReference type="GeneID" id="43636598"/>
<keyword evidence="3" id="KW-1185">Reference proteome</keyword>
<feature type="signal peptide" evidence="1">
    <location>
        <begin position="1"/>
        <end position="15"/>
    </location>
</feature>
<dbReference type="EMBL" id="ML743624">
    <property type="protein sequence ID" value="KAE8132928.1"/>
    <property type="molecule type" value="Genomic_DNA"/>
</dbReference>
<dbReference type="RefSeq" id="XP_031908991.1">
    <property type="nucleotide sequence ID" value="XM_032052388.1"/>
</dbReference>